<sequence length="424" mass="46219">MPESVPSVVDWEIEEVFDPLSEQFMACPYAAYAKARGTVPVAHHRGFDEYIVTGRAELHSALRDSTGLTSRHNLDGHVPIAPQAKEVLEGTLFYQPALYNLAGPAHTRFRAFINEYFTPRKLRVLEPRIREVARELAAELVAEGGDGAEGVDLLARFAYPLPYTVISEVIGVPVADRAAVKEWNNAWLLLQVAPLTPDQQLAFAGQLAAYEEYLRELLLTRADGAPEADEDLIGGLYRATLGEDPLCTLDQAVVALRFMIAAGHETTTNLIANAVHQLLTVPERWAAVVADPALAAAAVEETLRHDSSVQGALRVATEDVRIGDTLVPAGARVRVMFAAAGRDPEVVPDAEEFRLDRTGPPNHLGFGFGVHFCVGAPLARLETRVALETLAEALPQLRLADGFRPRHLPGGFIFHALESLPVTW</sequence>
<proteinExistence type="inferred from homology"/>
<evidence type="ECO:0000256" key="6">
    <source>
        <dbReference type="ARBA" id="ARBA00023033"/>
    </source>
</evidence>
<evidence type="ECO:0000313" key="9">
    <source>
        <dbReference type="Proteomes" id="UP001165041"/>
    </source>
</evidence>
<dbReference type="Gene3D" id="1.10.630.10">
    <property type="entry name" value="Cytochrome P450"/>
    <property type="match status" value="1"/>
</dbReference>
<evidence type="ECO:0000256" key="5">
    <source>
        <dbReference type="ARBA" id="ARBA00023004"/>
    </source>
</evidence>
<keyword evidence="3 7" id="KW-0479">Metal-binding</keyword>
<organism evidence="8 9">
    <name type="scientific">Kitasatospora phosalacinea</name>
    <dbReference type="NCBI Taxonomy" id="2065"/>
    <lineage>
        <taxon>Bacteria</taxon>
        <taxon>Bacillati</taxon>
        <taxon>Actinomycetota</taxon>
        <taxon>Actinomycetes</taxon>
        <taxon>Kitasatosporales</taxon>
        <taxon>Streptomycetaceae</taxon>
        <taxon>Kitasatospora</taxon>
    </lineage>
</organism>
<dbReference type="Pfam" id="PF00067">
    <property type="entry name" value="p450"/>
    <property type="match status" value="1"/>
</dbReference>
<evidence type="ECO:0000313" key="8">
    <source>
        <dbReference type="EMBL" id="GLW72652.1"/>
    </source>
</evidence>
<evidence type="ECO:0000256" key="3">
    <source>
        <dbReference type="ARBA" id="ARBA00022723"/>
    </source>
</evidence>
<protein>
    <submittedName>
        <fullName evidence="8">Cytochrome P450</fullName>
    </submittedName>
</protein>
<comment type="caution">
    <text evidence="8">The sequence shown here is derived from an EMBL/GenBank/DDBJ whole genome shotgun (WGS) entry which is preliminary data.</text>
</comment>
<evidence type="ECO:0000256" key="4">
    <source>
        <dbReference type="ARBA" id="ARBA00023002"/>
    </source>
</evidence>
<keyword evidence="6 7" id="KW-0503">Monooxygenase</keyword>
<gene>
    <name evidence="8" type="ORF">Kpho02_49510</name>
</gene>
<dbReference type="Proteomes" id="UP001165041">
    <property type="component" value="Unassembled WGS sequence"/>
</dbReference>
<evidence type="ECO:0000256" key="7">
    <source>
        <dbReference type="RuleBase" id="RU000461"/>
    </source>
</evidence>
<dbReference type="EMBL" id="BSSA01000019">
    <property type="protein sequence ID" value="GLW72652.1"/>
    <property type="molecule type" value="Genomic_DNA"/>
</dbReference>
<dbReference type="PANTHER" id="PTHR46696:SF1">
    <property type="entry name" value="CYTOCHROME P450 YJIB-RELATED"/>
    <property type="match status" value="1"/>
</dbReference>
<evidence type="ECO:0000256" key="2">
    <source>
        <dbReference type="ARBA" id="ARBA00022617"/>
    </source>
</evidence>
<dbReference type="PANTHER" id="PTHR46696">
    <property type="entry name" value="P450, PUTATIVE (EUROFUNG)-RELATED"/>
    <property type="match status" value="1"/>
</dbReference>
<accession>A0A9W6Q9K0</accession>
<dbReference type="InterPro" id="IPR017972">
    <property type="entry name" value="Cyt_P450_CS"/>
</dbReference>
<dbReference type="InterPro" id="IPR001128">
    <property type="entry name" value="Cyt_P450"/>
</dbReference>
<dbReference type="GO" id="GO:0016705">
    <property type="term" value="F:oxidoreductase activity, acting on paired donors, with incorporation or reduction of molecular oxygen"/>
    <property type="evidence" value="ECO:0007669"/>
    <property type="project" value="InterPro"/>
</dbReference>
<dbReference type="PRINTS" id="PR00359">
    <property type="entry name" value="BP450"/>
</dbReference>
<evidence type="ECO:0000256" key="1">
    <source>
        <dbReference type="ARBA" id="ARBA00010617"/>
    </source>
</evidence>
<keyword evidence="4 7" id="KW-0560">Oxidoreductase</keyword>
<name>A0A9W6Q9K0_9ACTN</name>
<dbReference type="FunFam" id="1.10.630.10:FF:000018">
    <property type="entry name" value="Cytochrome P450 monooxygenase"/>
    <property type="match status" value="1"/>
</dbReference>
<dbReference type="PRINTS" id="PR00385">
    <property type="entry name" value="P450"/>
</dbReference>
<dbReference type="InterPro" id="IPR002397">
    <property type="entry name" value="Cyt_P450_B"/>
</dbReference>
<dbReference type="GO" id="GO:0004497">
    <property type="term" value="F:monooxygenase activity"/>
    <property type="evidence" value="ECO:0007669"/>
    <property type="project" value="UniProtKB-KW"/>
</dbReference>
<keyword evidence="2 7" id="KW-0349">Heme</keyword>
<dbReference type="AlphaFoldDB" id="A0A9W6Q9K0"/>
<dbReference type="SUPFAM" id="SSF48264">
    <property type="entry name" value="Cytochrome P450"/>
    <property type="match status" value="1"/>
</dbReference>
<dbReference type="GO" id="GO:0020037">
    <property type="term" value="F:heme binding"/>
    <property type="evidence" value="ECO:0007669"/>
    <property type="project" value="InterPro"/>
</dbReference>
<dbReference type="InterPro" id="IPR036396">
    <property type="entry name" value="Cyt_P450_sf"/>
</dbReference>
<comment type="similarity">
    <text evidence="1 7">Belongs to the cytochrome P450 family.</text>
</comment>
<reference evidence="8" key="1">
    <citation type="submission" date="2023-02" db="EMBL/GenBank/DDBJ databases">
        <title>Kitasatospora phosalacinea NBRC 14627.</title>
        <authorList>
            <person name="Ichikawa N."/>
            <person name="Sato H."/>
            <person name="Tonouchi N."/>
        </authorList>
    </citation>
    <scope>NUCLEOTIDE SEQUENCE</scope>
    <source>
        <strain evidence="8">NBRC 14627</strain>
    </source>
</reference>
<dbReference type="GO" id="GO:0005506">
    <property type="term" value="F:iron ion binding"/>
    <property type="evidence" value="ECO:0007669"/>
    <property type="project" value="InterPro"/>
</dbReference>
<dbReference type="PROSITE" id="PS00086">
    <property type="entry name" value="CYTOCHROME_P450"/>
    <property type="match status" value="1"/>
</dbReference>
<keyword evidence="5 7" id="KW-0408">Iron</keyword>